<evidence type="ECO:0000256" key="1">
    <source>
        <dbReference type="SAM" id="Coils"/>
    </source>
</evidence>
<reference evidence="4" key="1">
    <citation type="journal article" date="2023" name="Commun. Biol.">
        <title>Genome analysis of Parmales, the sister group of diatoms, reveals the evolutionary specialization of diatoms from phago-mixotrophs to photoautotrophs.</title>
        <authorList>
            <person name="Ban H."/>
            <person name="Sato S."/>
            <person name="Yoshikawa S."/>
            <person name="Yamada K."/>
            <person name="Nakamura Y."/>
            <person name="Ichinomiya M."/>
            <person name="Sato N."/>
            <person name="Blanc-Mathieu R."/>
            <person name="Endo H."/>
            <person name="Kuwata A."/>
            <person name="Ogata H."/>
        </authorList>
    </citation>
    <scope>NUCLEOTIDE SEQUENCE [LARGE SCALE GENOMIC DNA]</scope>
    <source>
        <strain evidence="4">NIES 3700</strain>
    </source>
</reference>
<feature type="coiled-coil region" evidence="1">
    <location>
        <begin position="62"/>
        <end position="96"/>
    </location>
</feature>
<keyword evidence="4" id="KW-1185">Reference proteome</keyword>
<dbReference type="Proteomes" id="UP001165122">
    <property type="component" value="Unassembled WGS sequence"/>
</dbReference>
<evidence type="ECO:0000256" key="2">
    <source>
        <dbReference type="SAM" id="MobiDB-lite"/>
    </source>
</evidence>
<proteinExistence type="predicted"/>
<dbReference type="AlphaFoldDB" id="A0A9W7FRD6"/>
<evidence type="ECO:0000313" key="4">
    <source>
        <dbReference type="Proteomes" id="UP001165122"/>
    </source>
</evidence>
<protein>
    <submittedName>
        <fullName evidence="3">Uncharacterized protein</fullName>
    </submittedName>
</protein>
<keyword evidence="1" id="KW-0175">Coiled coil</keyword>
<gene>
    <name evidence="3" type="ORF">TrLO_g10844</name>
</gene>
<organism evidence="3 4">
    <name type="scientific">Triparma laevis f. longispina</name>
    <dbReference type="NCBI Taxonomy" id="1714387"/>
    <lineage>
        <taxon>Eukaryota</taxon>
        <taxon>Sar</taxon>
        <taxon>Stramenopiles</taxon>
        <taxon>Ochrophyta</taxon>
        <taxon>Bolidophyceae</taxon>
        <taxon>Parmales</taxon>
        <taxon>Triparmaceae</taxon>
        <taxon>Triparma</taxon>
    </lineage>
</organism>
<dbReference type="EMBL" id="BRXW01000259">
    <property type="protein sequence ID" value="GMI16681.1"/>
    <property type="molecule type" value="Genomic_DNA"/>
</dbReference>
<feature type="region of interest" description="Disordered" evidence="2">
    <location>
        <begin position="229"/>
        <end position="261"/>
    </location>
</feature>
<evidence type="ECO:0000313" key="3">
    <source>
        <dbReference type="EMBL" id="GMI16681.1"/>
    </source>
</evidence>
<accession>A0A9W7FRD6</accession>
<sequence>MLIVTEGGTSLFFKPSQPCSHLLPVRLLHEKLELGALLDHHLALLGILVAELVKGILIDTNSDEDEVEVEEVNEANEEAQIKIELAKAKALAWKERELMVAMRNPKPPEKEGRAWGKVESLTEEEALQCAVYIRSRNEGVNLTPLLPLIQQLAIVKKFKSVQVLSTTVLKWNFQELREKGLGRESGRKDDEETGLELVGFELGAVTLGGGPMPRMTKSSVANPLRDPPMAAGGTTKTTNAFKNPALKGASKNKNKNKKNGGAVMAKLENEIVKKGEAIARDLLKVDSKGLLAKRDKGGGG</sequence>
<comment type="caution">
    <text evidence="3">The sequence shown here is derived from an EMBL/GenBank/DDBJ whole genome shotgun (WGS) entry which is preliminary data.</text>
</comment>
<name>A0A9W7FRD6_9STRA</name>